<dbReference type="GO" id="GO:0005829">
    <property type="term" value="C:cytosol"/>
    <property type="evidence" value="ECO:0007669"/>
    <property type="project" value="TreeGrafter"/>
</dbReference>
<dbReference type="Gene3D" id="3.30.1330.40">
    <property type="entry name" value="RutC-like"/>
    <property type="match status" value="2"/>
</dbReference>
<organism evidence="2">
    <name type="scientific">marine metagenome</name>
    <dbReference type="NCBI Taxonomy" id="408172"/>
    <lineage>
        <taxon>unclassified sequences</taxon>
        <taxon>metagenomes</taxon>
        <taxon>ecological metagenomes</taxon>
    </lineage>
</organism>
<feature type="non-terminal residue" evidence="2">
    <location>
        <position position="339"/>
    </location>
</feature>
<accession>A0A382JQD9</accession>
<dbReference type="Pfam" id="PF01042">
    <property type="entry name" value="Ribonuc_L-PSP"/>
    <property type="match status" value="1"/>
</dbReference>
<dbReference type="PANTHER" id="PTHR11803:SF58">
    <property type="entry name" value="PROTEIN HMF1-RELATED"/>
    <property type="match status" value="1"/>
</dbReference>
<dbReference type="AlphaFoldDB" id="A0A382JQD9"/>
<dbReference type="SUPFAM" id="SSF55298">
    <property type="entry name" value="YjgF-like"/>
    <property type="match status" value="2"/>
</dbReference>
<proteinExistence type="inferred from homology"/>
<comment type="similarity">
    <text evidence="1">Belongs to the RutC family.</text>
</comment>
<evidence type="ECO:0000313" key="2">
    <source>
        <dbReference type="EMBL" id="SVC14048.1"/>
    </source>
</evidence>
<evidence type="ECO:0000256" key="1">
    <source>
        <dbReference type="ARBA" id="ARBA00010552"/>
    </source>
</evidence>
<name>A0A382JQD9_9ZZZZ</name>
<sequence>MGSNIKPIYLPNCPQMYLGYPHATIASGFCFISGMVPLREDGAILTHSNELAMDKPPAEPSSVNTDVLSEPVRSQSWWGYSSIEAILHSLDGDLRDVLRTHQYQKDKRYYSIHENVRKIKTGKTPPPSSGIGVIDTSPDGQAWITIDGIAIDPKNWKFNSRRKIIRNPSIIKSTSHYSRAVSAGPYIFTSGHIPIDTTKPDNPLISGFEDVPEEGRFLQVDTSHSDTVNGPIAAQTWFVYNTIKNMLEDSKSSLDDVVSITVYLQDMNDYVTFHQVHTSFFSNCSPALSVTQFDKVGHKGTLIEIELTAMQNEGGLVRNDITKVENLTPDAGHSSLATA</sequence>
<dbReference type="GO" id="GO:0019239">
    <property type="term" value="F:deaminase activity"/>
    <property type="evidence" value="ECO:0007669"/>
    <property type="project" value="TreeGrafter"/>
</dbReference>
<protein>
    <submittedName>
        <fullName evidence="2">Uncharacterized protein</fullName>
    </submittedName>
</protein>
<gene>
    <name evidence="2" type="ORF">METZ01_LOCUS266902</name>
</gene>
<dbReference type="CDD" id="cd00448">
    <property type="entry name" value="YjgF_YER057c_UK114_family"/>
    <property type="match status" value="1"/>
</dbReference>
<reference evidence="2" key="1">
    <citation type="submission" date="2018-05" db="EMBL/GenBank/DDBJ databases">
        <authorList>
            <person name="Lanie J.A."/>
            <person name="Ng W.-L."/>
            <person name="Kazmierczak K.M."/>
            <person name="Andrzejewski T.M."/>
            <person name="Davidsen T.M."/>
            <person name="Wayne K.J."/>
            <person name="Tettelin H."/>
            <person name="Glass J.I."/>
            <person name="Rusch D."/>
            <person name="Podicherti R."/>
            <person name="Tsui H.-C.T."/>
            <person name="Winkler M.E."/>
        </authorList>
    </citation>
    <scope>NUCLEOTIDE SEQUENCE</scope>
</reference>
<dbReference type="InterPro" id="IPR006175">
    <property type="entry name" value="YjgF/YER057c/UK114"/>
</dbReference>
<dbReference type="PANTHER" id="PTHR11803">
    <property type="entry name" value="2-IMINOBUTANOATE/2-IMINOPROPANOATE DEAMINASE RIDA"/>
    <property type="match status" value="1"/>
</dbReference>
<dbReference type="EMBL" id="UINC01075654">
    <property type="protein sequence ID" value="SVC14048.1"/>
    <property type="molecule type" value="Genomic_DNA"/>
</dbReference>
<dbReference type="InterPro" id="IPR035959">
    <property type="entry name" value="RutC-like_sf"/>
</dbReference>